<dbReference type="GeneID" id="90540012"/>
<dbReference type="EMBL" id="CP142726">
    <property type="protein sequence ID" value="WUR02209.1"/>
    <property type="molecule type" value="Genomic_DNA"/>
</dbReference>
<dbReference type="Proteomes" id="UP001334084">
    <property type="component" value="Chromosome 1"/>
</dbReference>
<proteinExistence type="inferred from homology"/>
<gene>
    <name evidence="3" type="ORF">VNE69_01148</name>
</gene>
<name>A0AAX4J8A6_9MICR</name>
<dbReference type="SUPFAM" id="SSF160059">
    <property type="entry name" value="PriA/YqbF domain"/>
    <property type="match status" value="1"/>
</dbReference>
<dbReference type="AlphaFoldDB" id="A0AAX4J8A6"/>
<dbReference type="RefSeq" id="XP_065328354.1">
    <property type="nucleotide sequence ID" value="XM_065472282.1"/>
</dbReference>
<evidence type="ECO:0000313" key="4">
    <source>
        <dbReference type="Proteomes" id="UP001334084"/>
    </source>
</evidence>
<reference evidence="3" key="1">
    <citation type="journal article" date="2024" name="BMC Genomics">
        <title>Functional annotation of a divergent genome using sequence and structure-based similarity.</title>
        <authorList>
            <person name="Svedberg D."/>
            <person name="Winiger R.R."/>
            <person name="Berg A."/>
            <person name="Sharma H."/>
            <person name="Tellgren-Roth C."/>
            <person name="Debrunner-Vossbrinck B.A."/>
            <person name="Vossbrinck C.R."/>
            <person name="Barandun J."/>
        </authorList>
    </citation>
    <scope>NUCLEOTIDE SEQUENCE</scope>
    <source>
        <strain evidence="3">Illinois isolate</strain>
    </source>
</reference>
<dbReference type="GO" id="GO:1902975">
    <property type="term" value="P:mitotic DNA replication initiation"/>
    <property type="evidence" value="ECO:0007669"/>
    <property type="project" value="TreeGrafter"/>
</dbReference>
<keyword evidence="4" id="KW-1185">Reference proteome</keyword>
<comment type="subunit">
    <text evidence="1">Component of the GINS complex.</text>
</comment>
<dbReference type="PANTHER" id="PTHR22768:SF0">
    <property type="entry name" value="DNA REPLICATION COMPLEX GINS PROTEIN PSF3"/>
    <property type="match status" value="1"/>
</dbReference>
<evidence type="ECO:0000256" key="1">
    <source>
        <dbReference type="RuleBase" id="RU367161"/>
    </source>
</evidence>
<comment type="subcellular location">
    <subcellularLocation>
        <location evidence="1">Nucleus</location>
    </subcellularLocation>
</comment>
<comment type="function">
    <text evidence="1">The GINS complex plays an essential role in the initiation of DNA replication.</text>
</comment>
<keyword evidence="1" id="KW-0235">DNA replication</keyword>
<feature type="domain" description="DNA replication complex GINS protein PSF3 N-terminal" evidence="2">
    <location>
        <begin position="8"/>
        <end position="55"/>
    </location>
</feature>
<dbReference type="PANTHER" id="PTHR22768">
    <property type="entry name" value="DNA REPLICATION COMPLEX GINS PROTEIN PSF3"/>
    <property type="match status" value="1"/>
</dbReference>
<accession>A0AAX4J8A6</accession>
<dbReference type="InterPro" id="IPR038437">
    <property type="entry name" value="GINS_Psf3_sf"/>
</dbReference>
<dbReference type="Pfam" id="PF22466">
    <property type="entry name" value="PSF3_N"/>
    <property type="match status" value="1"/>
</dbReference>
<dbReference type="InterPro" id="IPR055221">
    <property type="entry name" value="PSF3_N"/>
</dbReference>
<comment type="similarity">
    <text evidence="1">Belongs to the GINS3/PSF3 family.</text>
</comment>
<evidence type="ECO:0000259" key="2">
    <source>
        <dbReference type="Pfam" id="PF22466"/>
    </source>
</evidence>
<sequence>MVSSFLENINTQEIKIRVFFKHKIENFGFLVSETYKDIEAGTKVDVPLYIAQFLIENNHCTLVNPILSEETENDLKANSSIINLNSLYKEFYKFIVNFKSNDFVLNIMFSRYTILYKLILKEQLDEDDVFMLDNSEKKIIKMARKKYLMYREYFIKS</sequence>
<evidence type="ECO:0000313" key="3">
    <source>
        <dbReference type="EMBL" id="WUR02209.1"/>
    </source>
</evidence>
<dbReference type="Gene3D" id="1.20.58.2050">
    <property type="match status" value="1"/>
</dbReference>
<keyword evidence="1" id="KW-0539">Nucleus</keyword>
<organism evidence="3 4">
    <name type="scientific">Vairimorpha necatrix</name>
    <dbReference type="NCBI Taxonomy" id="6039"/>
    <lineage>
        <taxon>Eukaryota</taxon>
        <taxon>Fungi</taxon>
        <taxon>Fungi incertae sedis</taxon>
        <taxon>Microsporidia</taxon>
        <taxon>Nosematidae</taxon>
        <taxon>Vairimorpha</taxon>
    </lineage>
</organism>
<dbReference type="KEGG" id="vnx:VNE69_01148"/>
<dbReference type="InterPro" id="IPR010492">
    <property type="entry name" value="GINS_Psf3"/>
</dbReference>
<dbReference type="GO" id="GO:0000811">
    <property type="term" value="C:GINS complex"/>
    <property type="evidence" value="ECO:0007669"/>
    <property type="project" value="UniProtKB-UniRule"/>
</dbReference>
<protein>
    <recommendedName>
        <fullName evidence="1">DNA replication complex GINS protein PSF3</fullName>
    </recommendedName>
</protein>